<dbReference type="SUPFAM" id="SSF81383">
    <property type="entry name" value="F-box domain"/>
    <property type="match status" value="1"/>
</dbReference>
<dbReference type="Proteomes" id="UP000218811">
    <property type="component" value="Unassembled WGS sequence"/>
</dbReference>
<proteinExistence type="predicted"/>
<keyword evidence="2" id="KW-1185">Reference proteome</keyword>
<accession>A0A2H3JVU3</accession>
<evidence type="ECO:0000313" key="1">
    <source>
        <dbReference type="EMBL" id="PCH40277.1"/>
    </source>
</evidence>
<dbReference type="OMA" id="FRISVME"/>
<dbReference type="EMBL" id="KB468053">
    <property type="protein sequence ID" value="PCH40277.1"/>
    <property type="molecule type" value="Genomic_DNA"/>
</dbReference>
<dbReference type="InterPro" id="IPR036047">
    <property type="entry name" value="F-box-like_dom_sf"/>
</dbReference>
<dbReference type="AlphaFoldDB" id="A0A2H3JVU3"/>
<name>A0A2H3JVU3_WOLCO</name>
<reference evidence="1 2" key="1">
    <citation type="journal article" date="2012" name="Science">
        <title>The Paleozoic origin of enzymatic lignin decomposition reconstructed from 31 fungal genomes.</title>
        <authorList>
            <person name="Floudas D."/>
            <person name="Binder M."/>
            <person name="Riley R."/>
            <person name="Barry K."/>
            <person name="Blanchette R.A."/>
            <person name="Henrissat B."/>
            <person name="Martinez A.T."/>
            <person name="Otillar R."/>
            <person name="Spatafora J.W."/>
            <person name="Yadav J.S."/>
            <person name="Aerts A."/>
            <person name="Benoit I."/>
            <person name="Boyd A."/>
            <person name="Carlson A."/>
            <person name="Copeland A."/>
            <person name="Coutinho P.M."/>
            <person name="de Vries R.P."/>
            <person name="Ferreira P."/>
            <person name="Findley K."/>
            <person name="Foster B."/>
            <person name="Gaskell J."/>
            <person name="Glotzer D."/>
            <person name="Gorecki P."/>
            <person name="Heitman J."/>
            <person name="Hesse C."/>
            <person name="Hori C."/>
            <person name="Igarashi K."/>
            <person name="Jurgens J.A."/>
            <person name="Kallen N."/>
            <person name="Kersten P."/>
            <person name="Kohler A."/>
            <person name="Kuees U."/>
            <person name="Kumar T.K.A."/>
            <person name="Kuo A."/>
            <person name="LaButti K."/>
            <person name="Larrondo L.F."/>
            <person name="Lindquist E."/>
            <person name="Ling A."/>
            <person name="Lombard V."/>
            <person name="Lucas S."/>
            <person name="Lundell T."/>
            <person name="Martin R."/>
            <person name="McLaughlin D.J."/>
            <person name="Morgenstern I."/>
            <person name="Morin E."/>
            <person name="Murat C."/>
            <person name="Nagy L.G."/>
            <person name="Nolan M."/>
            <person name="Ohm R.A."/>
            <person name="Patyshakuliyeva A."/>
            <person name="Rokas A."/>
            <person name="Ruiz-Duenas F.J."/>
            <person name="Sabat G."/>
            <person name="Salamov A."/>
            <person name="Samejima M."/>
            <person name="Schmutz J."/>
            <person name="Slot J.C."/>
            <person name="St John F."/>
            <person name="Stenlid J."/>
            <person name="Sun H."/>
            <person name="Sun S."/>
            <person name="Syed K."/>
            <person name="Tsang A."/>
            <person name="Wiebenga A."/>
            <person name="Young D."/>
            <person name="Pisabarro A."/>
            <person name="Eastwood D.C."/>
            <person name="Martin F."/>
            <person name="Cullen D."/>
            <person name="Grigoriev I.V."/>
            <person name="Hibbett D.S."/>
        </authorList>
    </citation>
    <scope>NUCLEOTIDE SEQUENCE [LARGE SCALE GENOMIC DNA]</scope>
    <source>
        <strain evidence="1 2">MD-104</strain>
    </source>
</reference>
<dbReference type="Gene3D" id="1.20.1280.50">
    <property type="match status" value="1"/>
</dbReference>
<dbReference type="Gene3D" id="3.80.10.10">
    <property type="entry name" value="Ribonuclease Inhibitor"/>
    <property type="match status" value="1"/>
</dbReference>
<gene>
    <name evidence="1" type="ORF">WOLCODRAFT_136760</name>
</gene>
<dbReference type="OrthoDB" id="2921803at2759"/>
<protein>
    <recommendedName>
        <fullName evidence="3">F-box domain-containing protein</fullName>
    </recommendedName>
</protein>
<dbReference type="InterPro" id="IPR032675">
    <property type="entry name" value="LRR_dom_sf"/>
</dbReference>
<evidence type="ECO:0000313" key="2">
    <source>
        <dbReference type="Proteomes" id="UP000218811"/>
    </source>
</evidence>
<organism evidence="1 2">
    <name type="scientific">Wolfiporia cocos (strain MD-104)</name>
    <name type="common">Brown rot fungus</name>
    <dbReference type="NCBI Taxonomy" id="742152"/>
    <lineage>
        <taxon>Eukaryota</taxon>
        <taxon>Fungi</taxon>
        <taxon>Dikarya</taxon>
        <taxon>Basidiomycota</taxon>
        <taxon>Agaricomycotina</taxon>
        <taxon>Agaricomycetes</taxon>
        <taxon>Polyporales</taxon>
        <taxon>Phaeolaceae</taxon>
        <taxon>Wolfiporia</taxon>
    </lineage>
</organism>
<dbReference type="SUPFAM" id="SSF52047">
    <property type="entry name" value="RNI-like"/>
    <property type="match status" value="1"/>
</dbReference>
<sequence>MSLESSLSQLNLLLQGQQENDGDSKRKRSWRRSLTSVIRRKRLSRPVIEKVFNDTVISDEAPPNREATPNRRLPAELCDRIVDFLHDDPYTLAACCLTCRSWVPASRHHLFYNIRLTRENVARFNLILDANVSLGLCVKVVTVDYRLQHKDFVKGVSDRFAKDCAHLEEAIKRLHNVTTLRFTEIHLDSRMTKRIALLSQSLETLEFDSLVICDRQQLAEAIYSLPRLKTLVIKGHFCGTSWTTTIPSPLRPDPPTLSHLFITLVPFGDDIQALLAPLTTSKILCMLKELTVIAYEARGLDALFAELGPALETLTIVMHRLVDPRDIRCNLAQCTNLRRIRFMASTPFLLPQRWHFYRRPPPPQPTWVAKFLSQISTDSVRSVAIAFDPNQRTGLPDLSWVEEMALPLSRPEFKELNTVAFQITSIRYERQLRDYIRRELPELCERDIVTIRSLPLRRADRERDLVFI</sequence>
<evidence type="ECO:0008006" key="3">
    <source>
        <dbReference type="Google" id="ProtNLM"/>
    </source>
</evidence>